<feature type="region of interest" description="Disordered" evidence="1">
    <location>
        <begin position="1"/>
        <end position="78"/>
    </location>
</feature>
<dbReference type="EMBL" id="MU251427">
    <property type="protein sequence ID" value="KAG9235615.1"/>
    <property type="molecule type" value="Genomic_DNA"/>
</dbReference>
<sequence>MLYELAGGSLVENQEDVSDDSEDEDTGDKDDEDERELRPAKRRKIILPHLPTPAHNMQLHTPPPSRSPSTSESSASAEYQEWPLSGYLKSVRIGTKINFRLDFTVVNGPVHPEQLSGLNLLRSILSTTAHCLE</sequence>
<feature type="compositionally biased region" description="Low complexity" evidence="1">
    <location>
        <begin position="67"/>
        <end position="78"/>
    </location>
</feature>
<gene>
    <name evidence="2" type="ORF">BJ875DRAFT_265954</name>
</gene>
<evidence type="ECO:0000313" key="3">
    <source>
        <dbReference type="Proteomes" id="UP000824998"/>
    </source>
</evidence>
<protein>
    <submittedName>
        <fullName evidence="2">Uncharacterized protein</fullName>
    </submittedName>
</protein>
<proteinExistence type="predicted"/>
<accession>A0A9P7YL79</accession>
<organism evidence="2 3">
    <name type="scientific">Amylocarpus encephaloides</name>
    <dbReference type="NCBI Taxonomy" id="45428"/>
    <lineage>
        <taxon>Eukaryota</taxon>
        <taxon>Fungi</taxon>
        <taxon>Dikarya</taxon>
        <taxon>Ascomycota</taxon>
        <taxon>Pezizomycotina</taxon>
        <taxon>Leotiomycetes</taxon>
        <taxon>Helotiales</taxon>
        <taxon>Helotiales incertae sedis</taxon>
        <taxon>Amylocarpus</taxon>
    </lineage>
</organism>
<dbReference type="OrthoDB" id="3440156at2759"/>
<dbReference type="Proteomes" id="UP000824998">
    <property type="component" value="Unassembled WGS sequence"/>
</dbReference>
<feature type="compositionally biased region" description="Acidic residues" evidence="1">
    <location>
        <begin position="13"/>
        <end position="34"/>
    </location>
</feature>
<name>A0A9P7YL79_9HELO</name>
<dbReference type="AlphaFoldDB" id="A0A9P7YL79"/>
<evidence type="ECO:0000313" key="2">
    <source>
        <dbReference type="EMBL" id="KAG9235615.1"/>
    </source>
</evidence>
<evidence type="ECO:0000256" key="1">
    <source>
        <dbReference type="SAM" id="MobiDB-lite"/>
    </source>
</evidence>
<comment type="caution">
    <text evidence="2">The sequence shown here is derived from an EMBL/GenBank/DDBJ whole genome shotgun (WGS) entry which is preliminary data.</text>
</comment>
<keyword evidence="3" id="KW-1185">Reference proteome</keyword>
<reference evidence="2" key="1">
    <citation type="journal article" date="2021" name="IMA Fungus">
        <title>Genomic characterization of three marine fungi, including Emericellopsis atlantica sp. nov. with signatures of a generalist lifestyle and marine biomass degradation.</title>
        <authorList>
            <person name="Hagestad O.C."/>
            <person name="Hou L."/>
            <person name="Andersen J.H."/>
            <person name="Hansen E.H."/>
            <person name="Altermark B."/>
            <person name="Li C."/>
            <person name="Kuhnert E."/>
            <person name="Cox R.J."/>
            <person name="Crous P.W."/>
            <person name="Spatafora J.W."/>
            <person name="Lail K."/>
            <person name="Amirebrahimi M."/>
            <person name="Lipzen A."/>
            <person name="Pangilinan J."/>
            <person name="Andreopoulos W."/>
            <person name="Hayes R.D."/>
            <person name="Ng V."/>
            <person name="Grigoriev I.V."/>
            <person name="Jackson S.A."/>
            <person name="Sutton T.D.S."/>
            <person name="Dobson A.D.W."/>
            <person name="Rama T."/>
        </authorList>
    </citation>
    <scope>NUCLEOTIDE SEQUENCE</scope>
    <source>
        <strain evidence="2">TRa018bII</strain>
    </source>
</reference>